<evidence type="ECO:0000256" key="1">
    <source>
        <dbReference type="ARBA" id="ARBA00001974"/>
    </source>
</evidence>
<name>A0ABV6W091_9ACTN</name>
<reference evidence="5 6" key="1">
    <citation type="submission" date="2024-09" db="EMBL/GenBank/DDBJ databases">
        <authorList>
            <person name="Lee S.D."/>
        </authorList>
    </citation>
    <scope>NUCLEOTIDE SEQUENCE [LARGE SCALE GENOMIC DNA]</scope>
    <source>
        <strain evidence="5 6">N8-3</strain>
    </source>
</reference>
<dbReference type="InterPro" id="IPR050641">
    <property type="entry name" value="RIFMO-like"/>
</dbReference>
<comment type="caution">
    <text evidence="5">The sequence shown here is derived from an EMBL/GenBank/DDBJ whole genome shotgun (WGS) entry which is preliminary data.</text>
</comment>
<evidence type="ECO:0000313" key="5">
    <source>
        <dbReference type="EMBL" id="MFC1419427.1"/>
    </source>
</evidence>
<comment type="cofactor">
    <cofactor evidence="1">
        <name>FAD</name>
        <dbReference type="ChEBI" id="CHEBI:57692"/>
    </cofactor>
</comment>
<sequence length="527" mass="56273">MRQDARTGVLIAGAGPAGLVLACELARRGIAHRLVERDEQPFAGSRGKGLQPRTQEVFEDLGVLDRVRRHGGPYPPMRSYRGGEVVWEGRIDDPREPTPDIPYPESWMLPQWRTGEILRERLAELGGRPEPGTELVGFEQDPAGVTALLRTAAGEQRVRADYLVGTDGGRSTVRRLSGIGFAGETREDQRMVVADLRVEGVDREHWHIWQTEDAEGNAFPLALCPLAGTDTFQLVLPVPAGAAAPDLTVALAQRILDAASGPPASGPPEPGRAGSGLAGTRMRVTELVWSSLFRANIRMAERFREGRVFLAGDAAHVHSPAGGQGLNTGVQDAYNLGWKLAAVLQGAPAELLDSYQEERLPVAAEVLGISTRLHDKGVAGDADAHRRDDPRLHQLGLGYREAALSREQRTGVDLGVVLAGDRAPDGTTREGRRLFEVFRGIHATLLAFGAGAERAAVASARGAGEALAVAVGDAATRRGYGVAVDADVLLLVRPDGYLGLALDVDPERVEAAVDGVRAYLAGIQPKS</sequence>
<dbReference type="Gene3D" id="3.30.70.2450">
    <property type="match status" value="1"/>
</dbReference>
<evidence type="ECO:0000259" key="4">
    <source>
        <dbReference type="Pfam" id="PF01494"/>
    </source>
</evidence>
<dbReference type="InterPro" id="IPR036188">
    <property type="entry name" value="FAD/NAD-bd_sf"/>
</dbReference>
<evidence type="ECO:0000256" key="2">
    <source>
        <dbReference type="ARBA" id="ARBA00022630"/>
    </source>
</evidence>
<evidence type="ECO:0000256" key="3">
    <source>
        <dbReference type="ARBA" id="ARBA00022827"/>
    </source>
</evidence>
<dbReference type="PANTHER" id="PTHR43004">
    <property type="entry name" value="TRK SYSTEM POTASSIUM UPTAKE PROTEIN"/>
    <property type="match status" value="1"/>
</dbReference>
<evidence type="ECO:0000313" key="6">
    <source>
        <dbReference type="Proteomes" id="UP001592531"/>
    </source>
</evidence>
<dbReference type="PROSITE" id="PS51257">
    <property type="entry name" value="PROKAR_LIPOPROTEIN"/>
    <property type="match status" value="1"/>
</dbReference>
<accession>A0ABV6W091</accession>
<dbReference type="PRINTS" id="PR00420">
    <property type="entry name" value="RNGMNOXGNASE"/>
</dbReference>
<dbReference type="InterPro" id="IPR002938">
    <property type="entry name" value="FAD-bd"/>
</dbReference>
<dbReference type="Pfam" id="PF01494">
    <property type="entry name" value="FAD_binding_3"/>
    <property type="match status" value="1"/>
</dbReference>
<dbReference type="Gene3D" id="3.50.50.60">
    <property type="entry name" value="FAD/NAD(P)-binding domain"/>
    <property type="match status" value="1"/>
</dbReference>
<keyword evidence="3" id="KW-0274">FAD</keyword>
<protein>
    <submittedName>
        <fullName evidence="5">FAD-dependent monooxygenase</fullName>
    </submittedName>
</protein>
<keyword evidence="5" id="KW-0560">Oxidoreductase</keyword>
<proteinExistence type="predicted"/>
<dbReference type="SUPFAM" id="SSF51905">
    <property type="entry name" value="FAD/NAD(P)-binding domain"/>
    <property type="match status" value="1"/>
</dbReference>
<keyword evidence="2" id="KW-0285">Flavoprotein</keyword>
<dbReference type="RefSeq" id="WP_380538731.1">
    <property type="nucleotide sequence ID" value="NZ_JBHFAB010000018.1"/>
</dbReference>
<dbReference type="EMBL" id="JBHFAB010000018">
    <property type="protein sequence ID" value="MFC1419427.1"/>
    <property type="molecule type" value="Genomic_DNA"/>
</dbReference>
<keyword evidence="6" id="KW-1185">Reference proteome</keyword>
<gene>
    <name evidence="5" type="ORF">ACEZDE_22740</name>
</gene>
<dbReference type="GO" id="GO:0004497">
    <property type="term" value="F:monooxygenase activity"/>
    <property type="evidence" value="ECO:0007669"/>
    <property type="project" value="UniProtKB-KW"/>
</dbReference>
<feature type="domain" description="FAD-binding" evidence="4">
    <location>
        <begin position="7"/>
        <end position="367"/>
    </location>
</feature>
<dbReference type="NCBIfam" id="NF004832">
    <property type="entry name" value="PRK06184.1"/>
    <property type="match status" value="1"/>
</dbReference>
<dbReference type="Gene3D" id="3.40.30.120">
    <property type="match status" value="1"/>
</dbReference>
<keyword evidence="5" id="KW-0503">Monooxygenase</keyword>
<organism evidence="5 6">
    <name type="scientific">Streptacidiphilus cavernicola</name>
    <dbReference type="NCBI Taxonomy" id="3342716"/>
    <lineage>
        <taxon>Bacteria</taxon>
        <taxon>Bacillati</taxon>
        <taxon>Actinomycetota</taxon>
        <taxon>Actinomycetes</taxon>
        <taxon>Kitasatosporales</taxon>
        <taxon>Streptomycetaceae</taxon>
        <taxon>Streptacidiphilus</taxon>
    </lineage>
</organism>
<dbReference type="Proteomes" id="UP001592531">
    <property type="component" value="Unassembled WGS sequence"/>
</dbReference>
<dbReference type="PANTHER" id="PTHR43004:SF19">
    <property type="entry name" value="BINDING MONOOXYGENASE, PUTATIVE (JCVI)-RELATED"/>
    <property type="match status" value="1"/>
</dbReference>